<dbReference type="EMBL" id="JAQQPM010000004">
    <property type="protein sequence ID" value="KAK2070741.1"/>
    <property type="molecule type" value="Genomic_DNA"/>
</dbReference>
<dbReference type="FunFam" id="2.60.120.200:FF:000114">
    <property type="entry name" value="Probable endo-1,3(4)-beta-glucanase NFIA_089530"/>
    <property type="match status" value="1"/>
</dbReference>
<evidence type="ECO:0000313" key="8">
    <source>
        <dbReference type="EMBL" id="KAK2070741.1"/>
    </source>
</evidence>
<comment type="similarity">
    <text evidence="2">Belongs to the glycosyl hydrolase 16 family.</text>
</comment>
<comment type="catalytic activity">
    <reaction evidence="1">
        <text>Endohydrolysis of (1-&gt;3)- or (1-&gt;4)-linkages in beta-D-glucans when the glucose residue whose reducing group is involved in the linkage to be hydrolyzed is itself substituted at C-3.</text>
        <dbReference type="EC" id="3.2.1.6"/>
    </reaction>
</comment>
<evidence type="ECO:0000256" key="4">
    <source>
        <dbReference type="ARBA" id="ARBA00022801"/>
    </source>
</evidence>
<keyword evidence="4" id="KW-0378">Hydrolase</keyword>
<dbReference type="EC" id="3.2.1.6" evidence="3"/>
<reference evidence="8" key="1">
    <citation type="journal article" date="2023" name="Mol. Plant Microbe Interact.">
        <title>Elucidating the Obligate Nature and Biological Capacity of an Invasive Fungal Corn Pathogen.</title>
        <authorList>
            <person name="MacCready J.S."/>
            <person name="Roggenkamp E.M."/>
            <person name="Gdanetz K."/>
            <person name="Chilvers M.I."/>
        </authorList>
    </citation>
    <scope>NUCLEOTIDE SEQUENCE</scope>
    <source>
        <strain evidence="8">PM02</strain>
    </source>
</reference>
<evidence type="ECO:0000256" key="2">
    <source>
        <dbReference type="ARBA" id="ARBA00006865"/>
    </source>
</evidence>
<feature type="transmembrane region" description="Helical" evidence="6">
    <location>
        <begin position="86"/>
        <end position="107"/>
    </location>
</feature>
<dbReference type="GO" id="GO:0052861">
    <property type="term" value="F:endo-1,3(4)-beta-glucanase activity"/>
    <property type="evidence" value="ECO:0007669"/>
    <property type="project" value="UniProtKB-EC"/>
</dbReference>
<dbReference type="PROSITE" id="PS51762">
    <property type="entry name" value="GH16_2"/>
    <property type="match status" value="1"/>
</dbReference>
<dbReference type="Proteomes" id="UP001217918">
    <property type="component" value="Unassembled WGS sequence"/>
</dbReference>
<keyword evidence="6" id="KW-1133">Transmembrane helix</keyword>
<gene>
    <name evidence="8" type="ORF">P8C59_005213</name>
</gene>
<sequence>MYTNSSLHPRGHRELPKAGFTPFGYCGIFSAAPAANPGEQQGEQQSSHMTDKTGLWTSTATMAPRHELRGGRGASAWNVRQWGKRAWGIVCGVAIAIIVVVAVVAVVESNKARANRYPDYTKLNYSLSDTYSGTSFFDNFEYWNTYDPTNGFVHYVNAGDAAHYNLTHATSSSAVVKVDTTVGPGSIPDASTGRFSVRLHSKKQYETGLFVFDVQHTPYGCATWPALWLTDENHWPQNGEIDVMEATNNALKGNMMTLHTSPGCDMDVKRLMTAEAMQVDCQNGTNKNTGCNTMGPSTSYGQAFNAAGGGLIAMELRTAGIRIWQWNRSSVPRDLAQRDPDPSSWGTALADFPSTNCDIGSHFRNQSIIVNIDLCGDLVDPHWNTSGCSTDTCSNYVANNPSAFANAYWQFGPFMIYQNPKFR</sequence>
<dbReference type="PANTHER" id="PTHR10963:SF42">
    <property type="entry name" value="PUTATIVE (AFU_ORTHOLOGUE AFUA_5G02280)-RELATED"/>
    <property type="match status" value="1"/>
</dbReference>
<dbReference type="SUPFAM" id="SSF49899">
    <property type="entry name" value="Concanavalin A-like lectins/glucanases"/>
    <property type="match status" value="1"/>
</dbReference>
<dbReference type="InterPro" id="IPR013320">
    <property type="entry name" value="ConA-like_dom_sf"/>
</dbReference>
<dbReference type="InterPro" id="IPR050546">
    <property type="entry name" value="Glycosyl_Hydrlase_16"/>
</dbReference>
<evidence type="ECO:0000256" key="5">
    <source>
        <dbReference type="ARBA" id="ARBA00023295"/>
    </source>
</evidence>
<dbReference type="InterPro" id="IPR000757">
    <property type="entry name" value="Beta-glucanase-like"/>
</dbReference>
<dbReference type="CDD" id="cd02181">
    <property type="entry name" value="GH16_fungal_Lam16A_glucanase"/>
    <property type="match status" value="1"/>
</dbReference>
<proteinExistence type="inferred from homology"/>
<dbReference type="Pfam" id="PF26113">
    <property type="entry name" value="GH16_XgeA"/>
    <property type="match status" value="1"/>
</dbReference>
<evidence type="ECO:0000313" key="9">
    <source>
        <dbReference type="Proteomes" id="UP001217918"/>
    </source>
</evidence>
<evidence type="ECO:0000256" key="1">
    <source>
        <dbReference type="ARBA" id="ARBA00000124"/>
    </source>
</evidence>
<organism evidence="8 9">
    <name type="scientific">Phyllachora maydis</name>
    <dbReference type="NCBI Taxonomy" id="1825666"/>
    <lineage>
        <taxon>Eukaryota</taxon>
        <taxon>Fungi</taxon>
        <taxon>Dikarya</taxon>
        <taxon>Ascomycota</taxon>
        <taxon>Pezizomycotina</taxon>
        <taxon>Sordariomycetes</taxon>
        <taxon>Sordariomycetidae</taxon>
        <taxon>Phyllachorales</taxon>
        <taxon>Phyllachoraceae</taxon>
        <taxon>Phyllachora</taxon>
    </lineage>
</organism>
<feature type="domain" description="GH16" evidence="7">
    <location>
        <begin position="118"/>
        <end position="387"/>
    </location>
</feature>
<name>A0AAD9MF98_9PEZI</name>
<keyword evidence="5" id="KW-0326">Glycosidase</keyword>
<keyword evidence="9" id="KW-1185">Reference proteome</keyword>
<keyword evidence="6" id="KW-0812">Transmembrane</keyword>
<evidence type="ECO:0000256" key="6">
    <source>
        <dbReference type="SAM" id="Phobius"/>
    </source>
</evidence>
<evidence type="ECO:0000259" key="7">
    <source>
        <dbReference type="PROSITE" id="PS51762"/>
    </source>
</evidence>
<dbReference type="Gene3D" id="2.60.120.200">
    <property type="match status" value="1"/>
</dbReference>
<dbReference type="GO" id="GO:0009251">
    <property type="term" value="P:glucan catabolic process"/>
    <property type="evidence" value="ECO:0007669"/>
    <property type="project" value="TreeGrafter"/>
</dbReference>
<evidence type="ECO:0000256" key="3">
    <source>
        <dbReference type="ARBA" id="ARBA00012599"/>
    </source>
</evidence>
<keyword evidence="6" id="KW-0472">Membrane</keyword>
<protein>
    <recommendedName>
        <fullName evidence="3">endo-1,3(4)-beta-glucanase</fullName>
        <ecNumber evidence="3">3.2.1.6</ecNumber>
    </recommendedName>
</protein>
<dbReference type="PANTHER" id="PTHR10963">
    <property type="entry name" value="GLYCOSYL HYDROLASE-RELATED"/>
    <property type="match status" value="1"/>
</dbReference>
<comment type="caution">
    <text evidence="8">The sequence shown here is derived from an EMBL/GenBank/DDBJ whole genome shotgun (WGS) entry which is preliminary data.</text>
</comment>
<dbReference type="AlphaFoldDB" id="A0AAD9MF98"/>
<accession>A0AAD9MF98</accession>